<feature type="non-terminal residue" evidence="2">
    <location>
        <position position="1"/>
    </location>
</feature>
<keyword evidence="3" id="KW-1185">Reference proteome</keyword>
<name>A0ABD0P3D9_CIRMR</name>
<dbReference type="EMBL" id="JAMKFB020000018">
    <property type="protein sequence ID" value="KAL0168623.1"/>
    <property type="molecule type" value="Genomic_DNA"/>
</dbReference>
<evidence type="ECO:0000313" key="2">
    <source>
        <dbReference type="EMBL" id="KAL0168623.1"/>
    </source>
</evidence>
<sequence length="215" mass="23156">EMSGEDPRESLVAYVEWVLVSCNSTLTVDFVDDDTSPTLDPEPSQPSPRFVEREPEPTADGEPEPSVTEEPSPKGATELRIALEPEPVTSDQVREPATMYARKEVTVERKGAKEGPAHCISAEGELRLDLGLFDLERDSIDLYGDVYEDMPPLLPPSSELSASHEISACLDVPHTLPLLSPSIVPAASVPTPLSPDSPAAYPQPTICAVGLPRVC</sequence>
<feature type="region of interest" description="Disordered" evidence="1">
    <location>
        <begin position="29"/>
        <end position="94"/>
    </location>
</feature>
<gene>
    <name evidence="2" type="ORF">M9458_036845</name>
</gene>
<organism evidence="2 3">
    <name type="scientific">Cirrhinus mrigala</name>
    <name type="common">Mrigala</name>
    <dbReference type="NCBI Taxonomy" id="683832"/>
    <lineage>
        <taxon>Eukaryota</taxon>
        <taxon>Metazoa</taxon>
        <taxon>Chordata</taxon>
        <taxon>Craniata</taxon>
        <taxon>Vertebrata</taxon>
        <taxon>Euteleostomi</taxon>
        <taxon>Actinopterygii</taxon>
        <taxon>Neopterygii</taxon>
        <taxon>Teleostei</taxon>
        <taxon>Ostariophysi</taxon>
        <taxon>Cypriniformes</taxon>
        <taxon>Cyprinidae</taxon>
        <taxon>Labeoninae</taxon>
        <taxon>Labeonini</taxon>
        <taxon>Cirrhinus</taxon>
    </lineage>
</organism>
<proteinExistence type="predicted"/>
<accession>A0ABD0P3D9</accession>
<protein>
    <submittedName>
        <fullName evidence="2">Uncharacterized protein</fullName>
    </submittedName>
</protein>
<comment type="caution">
    <text evidence="2">The sequence shown here is derived from an EMBL/GenBank/DDBJ whole genome shotgun (WGS) entry which is preliminary data.</text>
</comment>
<dbReference type="Proteomes" id="UP001529510">
    <property type="component" value="Unassembled WGS sequence"/>
</dbReference>
<evidence type="ECO:0000313" key="3">
    <source>
        <dbReference type="Proteomes" id="UP001529510"/>
    </source>
</evidence>
<evidence type="ECO:0000256" key="1">
    <source>
        <dbReference type="SAM" id="MobiDB-lite"/>
    </source>
</evidence>
<feature type="non-terminal residue" evidence="2">
    <location>
        <position position="215"/>
    </location>
</feature>
<dbReference type="AlphaFoldDB" id="A0ABD0P3D9"/>
<reference evidence="2 3" key="1">
    <citation type="submission" date="2024-05" db="EMBL/GenBank/DDBJ databases">
        <title>Genome sequencing and assembly of Indian major carp, Cirrhinus mrigala (Hamilton, 1822).</title>
        <authorList>
            <person name="Mohindra V."/>
            <person name="Chowdhury L.M."/>
            <person name="Lal K."/>
            <person name="Jena J.K."/>
        </authorList>
    </citation>
    <scope>NUCLEOTIDE SEQUENCE [LARGE SCALE GENOMIC DNA]</scope>
    <source>
        <strain evidence="2">CM1030</strain>
        <tissue evidence="2">Blood</tissue>
    </source>
</reference>